<dbReference type="AlphaFoldDB" id="A0A6A4GPZ9"/>
<proteinExistence type="predicted"/>
<evidence type="ECO:0000313" key="2">
    <source>
        <dbReference type="EMBL" id="KAE9387307.1"/>
    </source>
</evidence>
<evidence type="ECO:0000256" key="1">
    <source>
        <dbReference type="SAM" id="MobiDB-lite"/>
    </source>
</evidence>
<feature type="compositionally biased region" description="Basic and acidic residues" evidence="1">
    <location>
        <begin position="64"/>
        <end position="83"/>
    </location>
</feature>
<feature type="region of interest" description="Disordered" evidence="1">
    <location>
        <begin position="1"/>
        <end position="83"/>
    </location>
</feature>
<reference evidence="2" key="1">
    <citation type="journal article" date="2019" name="Environ. Microbiol.">
        <title>Fungal ecological strategies reflected in gene transcription - a case study of two litter decomposers.</title>
        <authorList>
            <person name="Barbi F."/>
            <person name="Kohler A."/>
            <person name="Barry K."/>
            <person name="Baskaran P."/>
            <person name="Daum C."/>
            <person name="Fauchery L."/>
            <person name="Ihrmark K."/>
            <person name="Kuo A."/>
            <person name="LaButti K."/>
            <person name="Lipzen A."/>
            <person name="Morin E."/>
            <person name="Grigoriev I.V."/>
            <person name="Henrissat B."/>
            <person name="Lindahl B."/>
            <person name="Martin F."/>
        </authorList>
    </citation>
    <scope>NUCLEOTIDE SEQUENCE</scope>
    <source>
        <strain evidence="2">JB14</strain>
    </source>
</reference>
<gene>
    <name evidence="2" type="ORF">BT96DRAFT_948462</name>
</gene>
<organism evidence="2 3">
    <name type="scientific">Gymnopus androsaceus JB14</name>
    <dbReference type="NCBI Taxonomy" id="1447944"/>
    <lineage>
        <taxon>Eukaryota</taxon>
        <taxon>Fungi</taxon>
        <taxon>Dikarya</taxon>
        <taxon>Basidiomycota</taxon>
        <taxon>Agaricomycotina</taxon>
        <taxon>Agaricomycetes</taxon>
        <taxon>Agaricomycetidae</taxon>
        <taxon>Agaricales</taxon>
        <taxon>Marasmiineae</taxon>
        <taxon>Omphalotaceae</taxon>
        <taxon>Gymnopus</taxon>
    </lineage>
</organism>
<name>A0A6A4GPZ9_9AGAR</name>
<accession>A0A6A4GPZ9</accession>
<dbReference type="EMBL" id="ML769809">
    <property type="protein sequence ID" value="KAE9387307.1"/>
    <property type="molecule type" value="Genomic_DNA"/>
</dbReference>
<feature type="compositionally biased region" description="Polar residues" evidence="1">
    <location>
        <begin position="49"/>
        <end position="63"/>
    </location>
</feature>
<sequence>MLAKKYKTAKEKKQARSKVNAQNYARNRAQITKHRRKKYANAVEEQHKQQTARLASSKPNTVSKEQKENRIAKANGRKIERSQKIPKQNIPPTRYLDSSSEIDKIEYLTNYDLPPRPKVFLEYKEVVGPNWVAEFFNQLHATYAKHRDADIMVQAHNHMQDILHRMEHLLAVLELEAIDKDDLIRVETGKEHLLSNFGVVIHRLGCRAEDSIYCLLFDSELALAISYQSPAPDGSRRIYSTLVNSN</sequence>
<protein>
    <submittedName>
        <fullName evidence="2">Uncharacterized protein</fullName>
    </submittedName>
</protein>
<dbReference type="Proteomes" id="UP000799118">
    <property type="component" value="Unassembled WGS sequence"/>
</dbReference>
<evidence type="ECO:0000313" key="3">
    <source>
        <dbReference type="Proteomes" id="UP000799118"/>
    </source>
</evidence>
<keyword evidence="3" id="KW-1185">Reference proteome</keyword>